<dbReference type="InterPro" id="IPR004459">
    <property type="entry name" value="CobQ_synth"/>
</dbReference>
<dbReference type="InterPro" id="IPR002586">
    <property type="entry name" value="CobQ/CobB/MinD/ParA_Nub-bd_dom"/>
</dbReference>
<feature type="domain" description="CobB/CobQ-like glutamine amidotransferase" evidence="6">
    <location>
        <begin position="264"/>
        <end position="440"/>
    </location>
</feature>
<dbReference type="AlphaFoldDB" id="A0A2I2KU43"/>
<dbReference type="PROSITE" id="PS51273">
    <property type="entry name" value="GATASE_TYPE_1"/>
    <property type="match status" value="1"/>
</dbReference>
<evidence type="ECO:0000259" key="5">
    <source>
        <dbReference type="Pfam" id="PF01656"/>
    </source>
</evidence>
<evidence type="ECO:0000256" key="4">
    <source>
        <dbReference type="HAMAP-Rule" id="MF_00028"/>
    </source>
</evidence>
<dbReference type="InterPro" id="IPR011698">
    <property type="entry name" value="GATase_3"/>
</dbReference>
<dbReference type="InterPro" id="IPR029062">
    <property type="entry name" value="Class_I_gatase-like"/>
</dbReference>
<dbReference type="Pfam" id="PF01656">
    <property type="entry name" value="CbiA"/>
    <property type="match status" value="1"/>
</dbReference>
<feature type="domain" description="CobQ/CobB/MinD/ParA nucleotide binding" evidence="5">
    <location>
        <begin position="6"/>
        <end position="230"/>
    </location>
</feature>
<comment type="function">
    <text evidence="4">Catalyzes amidations at positions B, D, E, and G on adenosylcobyrinic A,C-diamide. NH(2) groups are provided by glutamine, and one molecule of ATP is hydrogenolyzed for each amidation.</text>
</comment>
<dbReference type="PANTHER" id="PTHR21343:SF1">
    <property type="entry name" value="COBYRIC ACID SYNTHASE"/>
    <property type="match status" value="1"/>
</dbReference>
<dbReference type="SUPFAM" id="SSF52317">
    <property type="entry name" value="Class I glutamine amidotransferase-like"/>
    <property type="match status" value="1"/>
</dbReference>
<evidence type="ECO:0000259" key="6">
    <source>
        <dbReference type="Pfam" id="PF07685"/>
    </source>
</evidence>
<organism evidence="7 8">
    <name type="scientific">Frankia canadensis</name>
    <dbReference type="NCBI Taxonomy" id="1836972"/>
    <lineage>
        <taxon>Bacteria</taxon>
        <taxon>Bacillati</taxon>
        <taxon>Actinomycetota</taxon>
        <taxon>Actinomycetes</taxon>
        <taxon>Frankiales</taxon>
        <taxon>Frankiaceae</taxon>
        <taxon>Frankia</taxon>
    </lineage>
</organism>
<dbReference type="GO" id="GO:0003824">
    <property type="term" value="F:catalytic activity"/>
    <property type="evidence" value="ECO:0007669"/>
    <property type="project" value="InterPro"/>
</dbReference>
<keyword evidence="8" id="KW-1185">Reference proteome</keyword>
<evidence type="ECO:0000256" key="1">
    <source>
        <dbReference type="ARBA" id="ARBA00004953"/>
    </source>
</evidence>
<dbReference type="RefSeq" id="WP_101832732.1">
    <property type="nucleotide sequence ID" value="NZ_FZMO01000229.1"/>
</dbReference>
<feature type="active site" evidence="4">
    <location>
        <position position="433"/>
    </location>
</feature>
<dbReference type="GO" id="GO:0015420">
    <property type="term" value="F:ABC-type vitamin B12 transporter activity"/>
    <property type="evidence" value="ECO:0007669"/>
    <property type="project" value="UniProtKB-UniRule"/>
</dbReference>
<dbReference type="CDD" id="cd01750">
    <property type="entry name" value="GATase1_CobQ"/>
    <property type="match status" value="1"/>
</dbReference>
<dbReference type="PANTHER" id="PTHR21343">
    <property type="entry name" value="DETHIOBIOTIN SYNTHETASE"/>
    <property type="match status" value="1"/>
</dbReference>
<dbReference type="NCBIfam" id="TIGR00313">
    <property type="entry name" value="cobQ"/>
    <property type="match status" value="1"/>
</dbReference>
<dbReference type="OrthoDB" id="9808302at2"/>
<evidence type="ECO:0000313" key="8">
    <source>
        <dbReference type="Proteomes" id="UP000234331"/>
    </source>
</evidence>
<gene>
    <name evidence="4 7" type="primary">cobQ</name>
    <name evidence="7" type="ORF">FRACA_3040003</name>
</gene>
<dbReference type="PROSITE" id="PS51274">
    <property type="entry name" value="GATASE_COBBQ"/>
    <property type="match status" value="1"/>
</dbReference>
<dbReference type="UniPathway" id="UPA00148"/>
<comment type="pathway">
    <text evidence="1 4">Cofactor biosynthesis; adenosylcobalamin biosynthesis.</text>
</comment>
<evidence type="ECO:0000256" key="2">
    <source>
        <dbReference type="ARBA" id="ARBA00022573"/>
    </source>
</evidence>
<evidence type="ECO:0000313" key="7">
    <source>
        <dbReference type="EMBL" id="SNQ49188.1"/>
    </source>
</evidence>
<dbReference type="CDD" id="cd05389">
    <property type="entry name" value="CobQ_N"/>
    <property type="match status" value="1"/>
</dbReference>
<keyword evidence="3 4" id="KW-0315">Glutamine amidotransferase</keyword>
<dbReference type="Gene3D" id="3.40.50.300">
    <property type="entry name" value="P-loop containing nucleotide triphosphate hydrolases"/>
    <property type="match status" value="1"/>
</dbReference>
<dbReference type="NCBIfam" id="NF001989">
    <property type="entry name" value="PRK00784.1"/>
    <property type="match status" value="1"/>
</dbReference>
<dbReference type="InterPro" id="IPR033949">
    <property type="entry name" value="CobQ_GATase1"/>
</dbReference>
<sequence>MGGGLLVAGTASDAGKSVLTAGICRWLAREGVRVAPFKAQNMALNSTVTADGAEIGRAQAMQAAAAGVEPEAAMNPVLLKPGSDRSSQLVVLGRPVAEVDALGYRPHKKALAAVVLDCLDDLRSRFDAVICEGAGSPAEINLRDTDIANMGLARAANLPVIVVGDIDKGGVFAALFGTLALLDPADQALISGFVINRFRGDPRLLDPGLRQIERLTGRRVHGVVPFRPGLWLDVEDSLDLARYADGGADGDPTGAPAGSGETLRVAVIRLPRLSNVTDLDAVRAEPGVVVRLATRPDDLADADLVVLPGTRATVSDLAWLRRRGLAGVLAARAAAGRPILGICGGYQMLGTRITDEVESGAGEVEGLGLLPVTTAFDPAKLLGRRHATSADGGHPISGYEIRHGRLTVAEHPHAAPFAADGVRVGAVAGTSWHGLLENDAFRRAYLTSVASAAGRAFTPGPDTCFADVRARRLDALGDLVADHLDTSALRHLLDHGAPADLPFVPPGAP</sequence>
<proteinExistence type="inferred from homology"/>
<dbReference type="InterPro" id="IPR047045">
    <property type="entry name" value="CobQ_N"/>
</dbReference>
<dbReference type="Pfam" id="PF07685">
    <property type="entry name" value="GATase_3"/>
    <property type="match status" value="1"/>
</dbReference>
<dbReference type="InterPro" id="IPR027417">
    <property type="entry name" value="P-loop_NTPase"/>
</dbReference>
<dbReference type="SUPFAM" id="SSF52540">
    <property type="entry name" value="P-loop containing nucleoside triphosphate hydrolases"/>
    <property type="match status" value="1"/>
</dbReference>
<name>A0A2I2KU43_9ACTN</name>
<comment type="similarity">
    <text evidence="4">Belongs to the CobB/CobQ family. CobQ subfamily.</text>
</comment>
<dbReference type="Proteomes" id="UP000234331">
    <property type="component" value="Unassembled WGS sequence"/>
</dbReference>
<feature type="active site" description="Nucleophile" evidence="4">
    <location>
        <position position="343"/>
    </location>
</feature>
<dbReference type="HAMAP" id="MF_00028">
    <property type="entry name" value="CobQ"/>
    <property type="match status" value="1"/>
</dbReference>
<keyword evidence="2 4" id="KW-0169">Cobalamin biosynthesis</keyword>
<reference evidence="7 8" key="1">
    <citation type="submission" date="2017-06" db="EMBL/GenBank/DDBJ databases">
        <authorList>
            <person name="Kim H.J."/>
            <person name="Triplett B.A."/>
        </authorList>
    </citation>
    <scope>NUCLEOTIDE SEQUENCE [LARGE SCALE GENOMIC DNA]</scope>
    <source>
        <strain evidence="7">FRACA_ARgP5</strain>
    </source>
</reference>
<dbReference type="EMBL" id="FZMO01000229">
    <property type="protein sequence ID" value="SNQ49188.1"/>
    <property type="molecule type" value="Genomic_DNA"/>
</dbReference>
<evidence type="ECO:0000256" key="3">
    <source>
        <dbReference type="ARBA" id="ARBA00022962"/>
    </source>
</evidence>
<protein>
    <recommendedName>
        <fullName evidence="4">Cobyric acid synthase</fullName>
    </recommendedName>
</protein>
<dbReference type="Gene3D" id="3.40.50.880">
    <property type="match status" value="1"/>
</dbReference>
<dbReference type="GO" id="GO:0009236">
    <property type="term" value="P:cobalamin biosynthetic process"/>
    <property type="evidence" value="ECO:0007669"/>
    <property type="project" value="UniProtKB-UniRule"/>
</dbReference>
<accession>A0A2I2KU43</accession>